<evidence type="ECO:0000313" key="2">
    <source>
        <dbReference type="Proteomes" id="UP000187735"/>
    </source>
</evidence>
<sequence length="126" mass="14126">MASTQEFTEFWQRLSVAELEAIAAVATSPKTSEVSRPMAFFLADALQVEADHREHFKTKTAQLPPVDRWSDSEVSEAYFAATMTERALAGTSERLNEWAALLKACICLEMAARLKVRQIMRDPSCN</sequence>
<accession>A0A1P8W908</accession>
<keyword evidence="2" id="KW-1185">Reference proteome</keyword>
<dbReference type="AlphaFoldDB" id="A0A1P8W908"/>
<dbReference type="RefSeq" id="WP_145943862.1">
    <property type="nucleotide sequence ID" value="NZ_CP017641.1"/>
</dbReference>
<organism evidence="1 2">
    <name type="scientific">Fuerstiella marisgermanici</name>
    <dbReference type="NCBI Taxonomy" id="1891926"/>
    <lineage>
        <taxon>Bacteria</taxon>
        <taxon>Pseudomonadati</taxon>
        <taxon>Planctomycetota</taxon>
        <taxon>Planctomycetia</taxon>
        <taxon>Planctomycetales</taxon>
        <taxon>Planctomycetaceae</taxon>
        <taxon>Fuerstiella</taxon>
    </lineage>
</organism>
<protein>
    <submittedName>
        <fullName evidence="1">Uncharacterized protein</fullName>
    </submittedName>
</protein>
<reference evidence="1 2" key="1">
    <citation type="journal article" date="2016" name="Front. Microbiol.">
        <title>Fuerstia marisgermanicae gen. nov., sp. nov., an Unusual Member of the Phylum Planctomycetes from the German Wadden Sea.</title>
        <authorList>
            <person name="Kohn T."/>
            <person name="Heuer A."/>
            <person name="Jogler M."/>
            <person name="Vollmers J."/>
            <person name="Boedeker C."/>
            <person name="Bunk B."/>
            <person name="Rast P."/>
            <person name="Borchert D."/>
            <person name="Glockner I."/>
            <person name="Freese H.M."/>
            <person name="Klenk H.P."/>
            <person name="Overmann J."/>
            <person name="Kaster A.K."/>
            <person name="Rohde M."/>
            <person name="Wiegand S."/>
            <person name="Jogler C."/>
        </authorList>
    </citation>
    <scope>NUCLEOTIDE SEQUENCE [LARGE SCALE GENOMIC DNA]</scope>
    <source>
        <strain evidence="1 2">NH11</strain>
    </source>
</reference>
<name>A0A1P8W908_9PLAN</name>
<dbReference type="STRING" id="1891926.Fuma_00113"/>
<gene>
    <name evidence="1" type="ORF">Fuma_00113</name>
</gene>
<proteinExistence type="predicted"/>
<dbReference type="Proteomes" id="UP000187735">
    <property type="component" value="Chromosome"/>
</dbReference>
<dbReference type="KEGG" id="fmr:Fuma_00113"/>
<evidence type="ECO:0000313" key="1">
    <source>
        <dbReference type="EMBL" id="APZ90534.1"/>
    </source>
</evidence>
<dbReference type="EMBL" id="CP017641">
    <property type="protein sequence ID" value="APZ90534.1"/>
    <property type="molecule type" value="Genomic_DNA"/>
</dbReference>